<gene>
    <name evidence="2" type="ORF">SVXNc_0263</name>
</gene>
<accession>A0ABY8CDJ3</accession>
<dbReference type="Proteomes" id="UP001218034">
    <property type="component" value="Chromosome"/>
</dbReference>
<evidence type="ECO:0000313" key="2">
    <source>
        <dbReference type="EMBL" id="WEL19291.1"/>
    </source>
</evidence>
<reference evidence="2 3" key="1">
    <citation type="submission" date="2022-09" db="EMBL/GenBank/DDBJ databases">
        <title>Xylan utilization by haloarchaea-nanohaloarchaea associations.</title>
        <authorList>
            <person name="Yakimov M."/>
        </authorList>
    </citation>
    <scope>NUCLEOTIDE SEQUENCE [LARGE SCALE GENOMIC DNA]</scope>
    <source>
        <strain evidence="2 3">SVXNc</strain>
    </source>
</reference>
<protein>
    <submittedName>
        <fullName evidence="2">Uncharacterized protein</fullName>
    </submittedName>
</protein>
<dbReference type="RefSeq" id="WP_347722162.1">
    <property type="nucleotide sequence ID" value="NZ_CP104395.1"/>
</dbReference>
<keyword evidence="1" id="KW-0812">Transmembrane</keyword>
<dbReference type="GeneID" id="98290305"/>
<name>A0ABY8CDJ3_9ARCH</name>
<dbReference type="EMBL" id="CP104395">
    <property type="protein sequence ID" value="WEL19291.1"/>
    <property type="molecule type" value="Genomic_DNA"/>
</dbReference>
<feature type="transmembrane region" description="Helical" evidence="1">
    <location>
        <begin position="71"/>
        <end position="89"/>
    </location>
</feature>
<sequence length="96" mass="10318">MNGFGLVLEIFAALLSVFSLVLVYVAIRDCKESAFVPIYYFIGFSVASAGMTATSHVLGDLSTGGIIGSEIVQDLMMAYTSLFLFGALWQSYEASI</sequence>
<feature type="transmembrane region" description="Helical" evidence="1">
    <location>
        <begin position="39"/>
        <end position="59"/>
    </location>
</feature>
<keyword evidence="3" id="KW-1185">Reference proteome</keyword>
<proteinExistence type="predicted"/>
<evidence type="ECO:0000256" key="1">
    <source>
        <dbReference type="SAM" id="Phobius"/>
    </source>
</evidence>
<keyword evidence="1" id="KW-0472">Membrane</keyword>
<feature type="transmembrane region" description="Helical" evidence="1">
    <location>
        <begin position="6"/>
        <end position="27"/>
    </location>
</feature>
<organism evidence="2 3">
    <name type="scientific">Candidatus Nanohalococcus occultus</name>
    <dbReference type="NCBI Taxonomy" id="2978047"/>
    <lineage>
        <taxon>Archaea</taxon>
        <taxon>Candidatus Nanohalarchaeota</taxon>
        <taxon>Candidatus Nanohalarchaeota incertae sedis</taxon>
        <taxon>Candidatus Nanohalococcus</taxon>
    </lineage>
</organism>
<keyword evidence="1" id="KW-1133">Transmembrane helix</keyword>
<evidence type="ECO:0000313" key="3">
    <source>
        <dbReference type="Proteomes" id="UP001218034"/>
    </source>
</evidence>